<sequence length="126" mass="14713">MYVYDKNRIKWNIPTYLVYTVQLGLISPIVLVVITIVMRSDVKLRIRLGFEHPPQYDHTELPNFSVLRGFSFYILLGTLGSSHINLGSSLPFYNSCRSFAPNLVKFRKRETYMYSSIYRLIRIGTL</sequence>
<proteinExistence type="predicted"/>
<accession>A0A8D8ZJ99</accession>
<name>A0A8D8ZJ99_9HEMI</name>
<evidence type="ECO:0000256" key="1">
    <source>
        <dbReference type="SAM" id="Phobius"/>
    </source>
</evidence>
<keyword evidence="1" id="KW-1133">Transmembrane helix</keyword>
<protein>
    <submittedName>
        <fullName evidence="2">Uncharacterized protein</fullName>
    </submittedName>
</protein>
<keyword evidence="1" id="KW-0472">Membrane</keyword>
<organism evidence="2">
    <name type="scientific">Cacopsylla melanoneura</name>
    <dbReference type="NCBI Taxonomy" id="428564"/>
    <lineage>
        <taxon>Eukaryota</taxon>
        <taxon>Metazoa</taxon>
        <taxon>Ecdysozoa</taxon>
        <taxon>Arthropoda</taxon>
        <taxon>Hexapoda</taxon>
        <taxon>Insecta</taxon>
        <taxon>Pterygota</taxon>
        <taxon>Neoptera</taxon>
        <taxon>Paraneoptera</taxon>
        <taxon>Hemiptera</taxon>
        <taxon>Sternorrhyncha</taxon>
        <taxon>Psylloidea</taxon>
        <taxon>Psyllidae</taxon>
        <taxon>Psyllinae</taxon>
        <taxon>Cacopsylla</taxon>
    </lineage>
</organism>
<evidence type="ECO:0000313" key="2">
    <source>
        <dbReference type="EMBL" id="CAG6748487.1"/>
    </source>
</evidence>
<dbReference type="EMBL" id="HBUF01519347">
    <property type="protein sequence ID" value="CAG6748487.1"/>
    <property type="molecule type" value="Transcribed_RNA"/>
</dbReference>
<feature type="transmembrane region" description="Helical" evidence="1">
    <location>
        <begin position="16"/>
        <end position="38"/>
    </location>
</feature>
<dbReference type="AlphaFoldDB" id="A0A8D8ZJ99"/>
<reference evidence="2" key="1">
    <citation type="submission" date="2021-05" db="EMBL/GenBank/DDBJ databases">
        <authorList>
            <person name="Alioto T."/>
            <person name="Alioto T."/>
            <person name="Gomez Garrido J."/>
        </authorList>
    </citation>
    <scope>NUCLEOTIDE SEQUENCE</scope>
</reference>
<keyword evidence="1" id="KW-0812">Transmembrane</keyword>